<protein>
    <submittedName>
        <fullName evidence="2">Glycosyltransferase</fullName>
        <ecNumber evidence="2">2.4.-.-</ecNumber>
    </submittedName>
</protein>
<dbReference type="EC" id="2.4.-.-" evidence="2"/>
<dbReference type="RefSeq" id="WP_415866558.1">
    <property type="nucleotide sequence ID" value="NZ_CP134537.1"/>
</dbReference>
<dbReference type="SUPFAM" id="SSF53756">
    <property type="entry name" value="UDP-Glycosyltransferase/glycogen phosphorylase"/>
    <property type="match status" value="1"/>
</dbReference>
<dbReference type="EMBL" id="CP134537">
    <property type="protein sequence ID" value="WNH10248.1"/>
    <property type="molecule type" value="Genomic_DNA"/>
</dbReference>
<dbReference type="InterPro" id="IPR001296">
    <property type="entry name" value="Glyco_trans_1"/>
</dbReference>
<evidence type="ECO:0000259" key="1">
    <source>
        <dbReference type="Pfam" id="PF00534"/>
    </source>
</evidence>
<dbReference type="GO" id="GO:0016757">
    <property type="term" value="F:glycosyltransferase activity"/>
    <property type="evidence" value="ECO:0007669"/>
    <property type="project" value="UniProtKB-KW"/>
</dbReference>
<dbReference type="Gene3D" id="3.40.50.2000">
    <property type="entry name" value="Glycogen Phosphorylase B"/>
    <property type="match status" value="2"/>
</dbReference>
<dbReference type="Pfam" id="PF00534">
    <property type="entry name" value="Glycos_transf_1"/>
    <property type="match status" value="1"/>
</dbReference>
<organism evidence="2 3">
    <name type="scientific">Thalassobellus suaedae</name>
    <dbReference type="NCBI Taxonomy" id="3074124"/>
    <lineage>
        <taxon>Bacteria</taxon>
        <taxon>Pseudomonadati</taxon>
        <taxon>Bacteroidota</taxon>
        <taxon>Flavobacteriia</taxon>
        <taxon>Flavobacteriales</taxon>
        <taxon>Flavobacteriaceae</taxon>
        <taxon>Thalassobellus</taxon>
    </lineage>
</organism>
<evidence type="ECO:0000313" key="2">
    <source>
        <dbReference type="EMBL" id="WNH10248.1"/>
    </source>
</evidence>
<feature type="domain" description="Glycosyl transferase family 1" evidence="1">
    <location>
        <begin position="3"/>
        <end position="58"/>
    </location>
</feature>
<name>A0ABY9XWL7_9FLAO</name>
<reference evidence="2 3" key="1">
    <citation type="submission" date="2023-09" db="EMBL/GenBank/DDBJ databases">
        <title>Thalassobella suaedae gen. nov., sp. nov., a marine bacterium of the family Flavobacteriaceae isolated from a halophyte Suaeda japonica.</title>
        <authorList>
            <person name="Lee S.Y."/>
            <person name="Hwang C.Y."/>
        </authorList>
    </citation>
    <scope>NUCLEOTIDE SEQUENCE [LARGE SCALE GENOMIC DNA]</scope>
    <source>
        <strain evidence="2 3">HL-DH14</strain>
    </source>
</reference>
<keyword evidence="2" id="KW-0808">Transferase</keyword>
<evidence type="ECO:0000313" key="3">
    <source>
        <dbReference type="Proteomes" id="UP001302806"/>
    </source>
</evidence>
<dbReference type="PANTHER" id="PTHR12526:SF630">
    <property type="entry name" value="GLYCOSYLTRANSFERASE"/>
    <property type="match status" value="1"/>
</dbReference>
<gene>
    <name evidence="2" type="ORF">RHP51_06090</name>
</gene>
<dbReference type="Proteomes" id="UP001302806">
    <property type="component" value="Chromosome"/>
</dbReference>
<keyword evidence="2" id="KW-0328">Glycosyltransferase</keyword>
<proteinExistence type="predicted"/>
<accession>A0ABY9XWL7</accession>
<sequence length="83" mass="9283">MIHGVPCVSFDCPYGPSDIITHNENGLLVENGNTKAFSEGILKLINNEALRRLMGDDAIIKTKKFSPENIIQQWHNLFKSLVS</sequence>
<dbReference type="PANTHER" id="PTHR12526">
    <property type="entry name" value="GLYCOSYLTRANSFERASE"/>
    <property type="match status" value="1"/>
</dbReference>